<keyword evidence="3 6" id="KW-0479">Metal-binding</keyword>
<gene>
    <name evidence="7" type="ORF">CJ203_05420</name>
</gene>
<keyword evidence="5 6" id="KW-0460">Magnesium</keyword>
<evidence type="ECO:0000256" key="6">
    <source>
        <dbReference type="PIRSR" id="PIRSR600760-2"/>
    </source>
</evidence>
<evidence type="ECO:0000256" key="1">
    <source>
        <dbReference type="ARBA" id="ARBA00001033"/>
    </source>
</evidence>
<dbReference type="Pfam" id="PF00459">
    <property type="entry name" value="Inositol_P"/>
    <property type="match status" value="1"/>
</dbReference>
<dbReference type="PROSITE" id="PS00629">
    <property type="entry name" value="IMP_1"/>
    <property type="match status" value="1"/>
</dbReference>
<dbReference type="Gene3D" id="3.40.190.80">
    <property type="match status" value="1"/>
</dbReference>
<dbReference type="EMBL" id="PNHG01000006">
    <property type="protein sequence ID" value="PMC64449.1"/>
    <property type="molecule type" value="Genomic_DNA"/>
</dbReference>
<dbReference type="Gene3D" id="3.30.540.10">
    <property type="entry name" value="Fructose-1,6-Bisphosphatase, subunit A, domain 1"/>
    <property type="match status" value="1"/>
</dbReference>
<evidence type="ECO:0000313" key="7">
    <source>
        <dbReference type="EMBL" id="PMC64449.1"/>
    </source>
</evidence>
<dbReference type="Proteomes" id="UP000235836">
    <property type="component" value="Unassembled WGS sequence"/>
</dbReference>
<dbReference type="GO" id="GO:0046854">
    <property type="term" value="P:phosphatidylinositol phosphate biosynthetic process"/>
    <property type="evidence" value="ECO:0007669"/>
    <property type="project" value="InterPro"/>
</dbReference>
<reference evidence="7 8" key="1">
    <citation type="submission" date="2017-09" db="EMBL/GenBank/DDBJ databases">
        <title>Bacterial strain isolated from the female urinary microbiota.</title>
        <authorList>
            <person name="Thomas-White K."/>
            <person name="Kumar N."/>
            <person name="Forster S."/>
            <person name="Putonti C."/>
            <person name="Lawley T."/>
            <person name="Wolfe A.J."/>
        </authorList>
    </citation>
    <scope>NUCLEOTIDE SEQUENCE [LARGE SCALE GENOMIC DNA]</scope>
    <source>
        <strain evidence="7 8">UMB0792</strain>
    </source>
</reference>
<dbReference type="GO" id="GO:0007165">
    <property type="term" value="P:signal transduction"/>
    <property type="evidence" value="ECO:0007669"/>
    <property type="project" value="TreeGrafter"/>
</dbReference>
<keyword evidence="4" id="KW-0378">Hydrolase</keyword>
<evidence type="ECO:0000256" key="5">
    <source>
        <dbReference type="ARBA" id="ARBA00022842"/>
    </source>
</evidence>
<comment type="cofactor">
    <cofactor evidence="6">
        <name>Mg(2+)</name>
        <dbReference type="ChEBI" id="CHEBI:18420"/>
    </cofactor>
</comment>
<dbReference type="InterPro" id="IPR020583">
    <property type="entry name" value="Inositol_monoP_metal-BS"/>
</dbReference>
<comment type="caution">
    <text evidence="7">The sequence shown here is derived from an EMBL/GenBank/DDBJ whole genome shotgun (WGS) entry which is preliminary data.</text>
</comment>
<proteinExistence type="predicted"/>
<dbReference type="GO" id="GO:0008934">
    <property type="term" value="F:inositol monophosphate 1-phosphatase activity"/>
    <property type="evidence" value="ECO:0007669"/>
    <property type="project" value="TreeGrafter"/>
</dbReference>
<accession>A0A2N6T558</accession>
<name>A0A2N6T558_9CORY</name>
<sequence length="263" mass="27905">MAKDEIREYLRIAEEAADEARRMFVDGLGSLPALYKKSGDFATEMDLHIEEMLRDQLIAATGIPVLGEEEGGVLRNDASWVVDPIDGTANYASGNPSCAILISLVVDKHPVVAVTDIPLLNMRLTAHQGSGVHLNGELLPPVNMAAHVSNQVGVGAVGSDEGSRIPPDSRLRLIKALEYANMRPRISGSVGIDLAFVAQGVYEAAVSFSPHPWDNAAGVLLARSAGAVVTDIDGNEWELGSLGVIAGSPDVHESVLRRIKSIA</sequence>
<dbReference type="InterPro" id="IPR020550">
    <property type="entry name" value="Inositol_monophosphatase_CS"/>
</dbReference>
<dbReference type="AlphaFoldDB" id="A0A2N6T558"/>
<keyword evidence="8" id="KW-1185">Reference proteome</keyword>
<dbReference type="PANTHER" id="PTHR20854:SF4">
    <property type="entry name" value="INOSITOL-1-MONOPHOSPHATASE-RELATED"/>
    <property type="match status" value="1"/>
</dbReference>
<comment type="catalytic activity">
    <reaction evidence="1">
        <text>a myo-inositol phosphate + H2O = myo-inositol + phosphate</text>
        <dbReference type="Rhea" id="RHEA:24056"/>
        <dbReference type="ChEBI" id="CHEBI:15377"/>
        <dbReference type="ChEBI" id="CHEBI:17268"/>
        <dbReference type="ChEBI" id="CHEBI:43474"/>
        <dbReference type="ChEBI" id="CHEBI:84139"/>
        <dbReference type="EC" id="3.1.3.25"/>
    </reaction>
</comment>
<feature type="binding site" evidence="6">
    <location>
        <position position="68"/>
    </location>
    <ligand>
        <name>Mg(2+)</name>
        <dbReference type="ChEBI" id="CHEBI:18420"/>
        <label>1</label>
        <note>catalytic</note>
    </ligand>
</feature>
<feature type="binding site" evidence="6">
    <location>
        <position position="86"/>
    </location>
    <ligand>
        <name>Mg(2+)</name>
        <dbReference type="ChEBI" id="CHEBI:18420"/>
        <label>1</label>
        <note>catalytic</note>
    </ligand>
</feature>
<feature type="binding site" evidence="6">
    <location>
        <position position="85"/>
    </location>
    <ligand>
        <name>Mg(2+)</name>
        <dbReference type="ChEBI" id="CHEBI:18420"/>
        <label>1</label>
        <note>catalytic</note>
    </ligand>
</feature>
<feature type="binding site" evidence="6">
    <location>
        <position position="83"/>
    </location>
    <ligand>
        <name>Mg(2+)</name>
        <dbReference type="ChEBI" id="CHEBI:18420"/>
        <label>1</label>
        <note>catalytic</note>
    </ligand>
</feature>
<dbReference type="SUPFAM" id="SSF56655">
    <property type="entry name" value="Carbohydrate phosphatase"/>
    <property type="match status" value="1"/>
</dbReference>
<dbReference type="PROSITE" id="PS00630">
    <property type="entry name" value="IMP_2"/>
    <property type="match status" value="1"/>
</dbReference>
<dbReference type="GO" id="GO:0006020">
    <property type="term" value="P:inositol metabolic process"/>
    <property type="evidence" value="ECO:0007669"/>
    <property type="project" value="TreeGrafter"/>
</dbReference>
<evidence type="ECO:0000256" key="3">
    <source>
        <dbReference type="ARBA" id="ARBA00022723"/>
    </source>
</evidence>
<dbReference type="RefSeq" id="WP_102723855.1">
    <property type="nucleotide sequence ID" value="NZ_PNHG01000006.1"/>
</dbReference>
<evidence type="ECO:0000313" key="8">
    <source>
        <dbReference type="Proteomes" id="UP000235836"/>
    </source>
</evidence>
<dbReference type="InterPro" id="IPR000760">
    <property type="entry name" value="Inositol_monophosphatase-like"/>
</dbReference>
<organism evidence="7 8">
    <name type="scientific">Corynebacterium tuscaniense</name>
    <dbReference type="NCBI Taxonomy" id="302449"/>
    <lineage>
        <taxon>Bacteria</taxon>
        <taxon>Bacillati</taxon>
        <taxon>Actinomycetota</taxon>
        <taxon>Actinomycetes</taxon>
        <taxon>Mycobacteriales</taxon>
        <taxon>Corynebacteriaceae</taxon>
        <taxon>Corynebacterium</taxon>
    </lineage>
</organism>
<dbReference type="PRINTS" id="PR00377">
    <property type="entry name" value="IMPHPHTASES"/>
</dbReference>
<dbReference type="PANTHER" id="PTHR20854">
    <property type="entry name" value="INOSITOL MONOPHOSPHATASE"/>
    <property type="match status" value="1"/>
</dbReference>
<feature type="binding site" evidence="6">
    <location>
        <position position="214"/>
    </location>
    <ligand>
        <name>Mg(2+)</name>
        <dbReference type="ChEBI" id="CHEBI:18420"/>
        <label>1</label>
        <note>catalytic</note>
    </ligand>
</feature>
<protein>
    <recommendedName>
        <fullName evidence="2">inositol-phosphate phosphatase</fullName>
        <ecNumber evidence="2">3.1.3.25</ecNumber>
    </recommendedName>
</protein>
<evidence type="ECO:0000256" key="2">
    <source>
        <dbReference type="ARBA" id="ARBA00013106"/>
    </source>
</evidence>
<dbReference type="GO" id="GO:0046872">
    <property type="term" value="F:metal ion binding"/>
    <property type="evidence" value="ECO:0007669"/>
    <property type="project" value="UniProtKB-KW"/>
</dbReference>
<evidence type="ECO:0000256" key="4">
    <source>
        <dbReference type="ARBA" id="ARBA00022801"/>
    </source>
</evidence>
<dbReference type="EC" id="3.1.3.25" evidence="2"/>
<dbReference type="CDD" id="cd01637">
    <property type="entry name" value="IMPase_like"/>
    <property type="match status" value="1"/>
</dbReference>